<evidence type="ECO:0000313" key="2">
    <source>
        <dbReference type="EMBL" id="CAG6739425.1"/>
    </source>
</evidence>
<keyword evidence="1" id="KW-1133">Transmembrane helix</keyword>
<name>A0A8D9E5M1_9HEMI</name>
<accession>A0A8D9E5M1</accession>
<sequence>MILRLRRTLAWTHRVVRSLLVNKLKVASFKNSSWFVVFLYISCPVAIVLFCNPHKPNIRITYYGAFYTTLYAFHRINCFELLVLFPNISCFNSKRLVRIWKS</sequence>
<keyword evidence="1" id="KW-0472">Membrane</keyword>
<reference evidence="2" key="1">
    <citation type="submission" date="2021-05" db="EMBL/GenBank/DDBJ databases">
        <authorList>
            <person name="Alioto T."/>
            <person name="Alioto T."/>
            <person name="Gomez Garrido J."/>
        </authorList>
    </citation>
    <scope>NUCLEOTIDE SEQUENCE</scope>
</reference>
<keyword evidence="1" id="KW-0812">Transmembrane</keyword>
<feature type="transmembrane region" description="Helical" evidence="1">
    <location>
        <begin position="32"/>
        <end position="51"/>
    </location>
</feature>
<evidence type="ECO:0000256" key="1">
    <source>
        <dbReference type="SAM" id="Phobius"/>
    </source>
</evidence>
<dbReference type="AlphaFoldDB" id="A0A8D9E5M1"/>
<protein>
    <submittedName>
        <fullName evidence="2">Uncharacterized protein</fullName>
    </submittedName>
</protein>
<dbReference type="EMBL" id="HBUF01413203">
    <property type="protein sequence ID" value="CAG6739425.1"/>
    <property type="molecule type" value="Transcribed_RNA"/>
</dbReference>
<proteinExistence type="predicted"/>
<organism evidence="2">
    <name type="scientific">Cacopsylla melanoneura</name>
    <dbReference type="NCBI Taxonomy" id="428564"/>
    <lineage>
        <taxon>Eukaryota</taxon>
        <taxon>Metazoa</taxon>
        <taxon>Ecdysozoa</taxon>
        <taxon>Arthropoda</taxon>
        <taxon>Hexapoda</taxon>
        <taxon>Insecta</taxon>
        <taxon>Pterygota</taxon>
        <taxon>Neoptera</taxon>
        <taxon>Paraneoptera</taxon>
        <taxon>Hemiptera</taxon>
        <taxon>Sternorrhyncha</taxon>
        <taxon>Psylloidea</taxon>
        <taxon>Psyllidae</taxon>
        <taxon>Psyllinae</taxon>
        <taxon>Cacopsylla</taxon>
    </lineage>
</organism>